<comment type="caution">
    <text evidence="9">The sequence shown here is derived from an EMBL/GenBank/DDBJ whole genome shotgun (WGS) entry which is preliminary data.</text>
</comment>
<organism evidence="9 10">
    <name type="scientific">Vibrio marisflavi CECT 7928</name>
    <dbReference type="NCBI Taxonomy" id="634439"/>
    <lineage>
        <taxon>Bacteria</taxon>
        <taxon>Pseudomonadati</taxon>
        <taxon>Pseudomonadota</taxon>
        <taxon>Gammaproteobacteria</taxon>
        <taxon>Vibrionales</taxon>
        <taxon>Vibrionaceae</taxon>
        <taxon>Vibrio</taxon>
    </lineage>
</organism>
<evidence type="ECO:0000256" key="2">
    <source>
        <dbReference type="ARBA" id="ARBA00009477"/>
    </source>
</evidence>
<sequence length="321" mass="36338">MAKHHWVYTLLACIILYAAYYTSGYYFVYNNDAYVNSDWVNVPSQLDGQITKVMINNHQKVEAGQPLIQLDDTSYKLTLKQDMSALSAAKSKIKIDQSNIDAAKIRHTQDQFQSTLNAKNLARDKKLEAKHLIAKKALDTEYTSATVSKLQLKADKVLLEKAKQQRTLDQKNIQKLSDMVSNDQWQLSNTTIKASTTGYISNMFLQPGDYVQKADNLFSIVRNNWWITANIKESNLVKIKPGQTAWVYLTSKPGRLYKGHVVSIERGVARSTNNDRGGLPYITPETSLIRYEYRVPVKIQLDQKIPGLVKGLSAKAFIFPA</sequence>
<reference evidence="9" key="1">
    <citation type="submission" date="2021-11" db="EMBL/GenBank/DDBJ databases">
        <authorList>
            <person name="Rodrigo-Torres L."/>
            <person name="Arahal R. D."/>
            <person name="Lucena T."/>
        </authorList>
    </citation>
    <scope>NUCLEOTIDE SEQUENCE</scope>
    <source>
        <strain evidence="9">CECT 7928</strain>
    </source>
</reference>
<dbReference type="RefSeq" id="WP_237360564.1">
    <property type="nucleotide sequence ID" value="NZ_CAKLDM010000001.1"/>
</dbReference>
<evidence type="ECO:0000256" key="5">
    <source>
        <dbReference type="ARBA" id="ARBA00023136"/>
    </source>
</evidence>
<dbReference type="EMBL" id="CAKLDM010000001">
    <property type="protein sequence ID" value="CAH0537647.1"/>
    <property type="molecule type" value="Genomic_DNA"/>
</dbReference>
<evidence type="ECO:0000259" key="8">
    <source>
        <dbReference type="Pfam" id="PF25963"/>
    </source>
</evidence>
<proteinExistence type="inferred from homology"/>
<evidence type="ECO:0000256" key="3">
    <source>
        <dbReference type="ARBA" id="ARBA00022692"/>
    </source>
</evidence>
<name>A0ABM9A1N3_9VIBR</name>
<dbReference type="Proteomes" id="UP000838748">
    <property type="component" value="Unassembled WGS sequence"/>
</dbReference>
<protein>
    <submittedName>
        <fullName evidence="9">Multidrug resistance protein MdtN</fullName>
    </submittedName>
</protein>
<evidence type="ECO:0000256" key="1">
    <source>
        <dbReference type="ARBA" id="ARBA00004167"/>
    </source>
</evidence>
<dbReference type="Gene3D" id="2.40.30.170">
    <property type="match status" value="1"/>
</dbReference>
<evidence type="ECO:0000256" key="4">
    <source>
        <dbReference type="ARBA" id="ARBA00022989"/>
    </source>
</evidence>
<evidence type="ECO:0000256" key="6">
    <source>
        <dbReference type="SAM" id="Phobius"/>
    </source>
</evidence>
<evidence type="ECO:0000313" key="10">
    <source>
        <dbReference type="Proteomes" id="UP000838748"/>
    </source>
</evidence>
<keyword evidence="10" id="KW-1185">Reference proteome</keyword>
<dbReference type="InterPro" id="IPR058625">
    <property type="entry name" value="MdtA-like_BSH"/>
</dbReference>
<evidence type="ECO:0000259" key="7">
    <source>
        <dbReference type="Pfam" id="PF25917"/>
    </source>
</evidence>
<feature type="domain" description="p-hydroxybenzoic acid efflux pump subunit AaeA-like beta-barrel" evidence="8">
    <location>
        <begin position="225"/>
        <end position="304"/>
    </location>
</feature>
<dbReference type="PANTHER" id="PTHR30386:SF26">
    <property type="entry name" value="TRANSPORT PROTEIN COMB"/>
    <property type="match status" value="1"/>
</dbReference>
<keyword evidence="3 6" id="KW-0812">Transmembrane</keyword>
<comment type="similarity">
    <text evidence="2">Belongs to the membrane fusion protein (MFP) (TC 8.A.1) family.</text>
</comment>
<accession>A0ABM9A1N3</accession>
<dbReference type="InterPro" id="IPR058634">
    <property type="entry name" value="AaeA-lik-b-barrel"/>
</dbReference>
<dbReference type="Gene3D" id="2.40.50.100">
    <property type="match status" value="1"/>
</dbReference>
<dbReference type="Pfam" id="PF25963">
    <property type="entry name" value="Beta-barrel_AAEA"/>
    <property type="match status" value="1"/>
</dbReference>
<dbReference type="SUPFAM" id="SSF111369">
    <property type="entry name" value="HlyD-like secretion proteins"/>
    <property type="match status" value="1"/>
</dbReference>
<dbReference type="Pfam" id="PF25917">
    <property type="entry name" value="BSH_RND"/>
    <property type="match status" value="1"/>
</dbReference>
<evidence type="ECO:0000313" key="9">
    <source>
        <dbReference type="EMBL" id="CAH0537647.1"/>
    </source>
</evidence>
<dbReference type="PANTHER" id="PTHR30386">
    <property type="entry name" value="MEMBRANE FUSION SUBUNIT OF EMRAB-TOLC MULTIDRUG EFFLUX PUMP"/>
    <property type="match status" value="1"/>
</dbReference>
<comment type="subcellular location">
    <subcellularLocation>
        <location evidence="1">Membrane</location>
        <topology evidence="1">Single-pass membrane protein</topology>
    </subcellularLocation>
</comment>
<gene>
    <name evidence="9" type="primary">mdtN</name>
    <name evidence="9" type="ORF">VMF7928_01216</name>
</gene>
<feature type="transmembrane region" description="Helical" evidence="6">
    <location>
        <begin position="7"/>
        <end position="28"/>
    </location>
</feature>
<keyword evidence="5 6" id="KW-0472">Membrane</keyword>
<keyword evidence="4 6" id="KW-1133">Transmembrane helix</keyword>
<feature type="domain" description="Multidrug resistance protein MdtA-like barrel-sandwich hybrid" evidence="7">
    <location>
        <begin position="40"/>
        <end position="221"/>
    </location>
</feature>
<dbReference type="InterPro" id="IPR050739">
    <property type="entry name" value="MFP"/>
</dbReference>